<keyword evidence="1" id="KW-0812">Transmembrane</keyword>
<dbReference type="Pfam" id="PF06580">
    <property type="entry name" value="His_kinase"/>
    <property type="match status" value="1"/>
</dbReference>
<dbReference type="PANTHER" id="PTHR34220:SF7">
    <property type="entry name" value="SENSOR HISTIDINE KINASE YPDA"/>
    <property type="match status" value="1"/>
</dbReference>
<feature type="transmembrane region" description="Helical" evidence="1">
    <location>
        <begin position="12"/>
        <end position="33"/>
    </location>
</feature>
<feature type="transmembrane region" description="Helical" evidence="1">
    <location>
        <begin position="45"/>
        <end position="64"/>
    </location>
</feature>
<feature type="transmembrane region" description="Helical" evidence="1">
    <location>
        <begin position="109"/>
        <end position="126"/>
    </location>
</feature>
<feature type="transmembrane region" description="Helical" evidence="1">
    <location>
        <begin position="76"/>
        <end position="94"/>
    </location>
</feature>
<evidence type="ECO:0000256" key="1">
    <source>
        <dbReference type="SAM" id="Phobius"/>
    </source>
</evidence>
<dbReference type="EMBL" id="FNGY01000002">
    <property type="protein sequence ID" value="SDL83985.1"/>
    <property type="molecule type" value="Genomic_DNA"/>
</dbReference>
<reference evidence="4" key="1">
    <citation type="submission" date="2016-10" db="EMBL/GenBank/DDBJ databases">
        <authorList>
            <person name="Varghese N."/>
            <person name="Submissions S."/>
        </authorList>
    </citation>
    <scope>NUCLEOTIDE SEQUENCE [LARGE SCALE GENOMIC DNA]</scope>
    <source>
        <strain evidence="4">DSM 19110</strain>
    </source>
</reference>
<dbReference type="InterPro" id="IPR010559">
    <property type="entry name" value="Sig_transdc_His_kin_internal"/>
</dbReference>
<evidence type="ECO:0000259" key="2">
    <source>
        <dbReference type="Pfam" id="PF06580"/>
    </source>
</evidence>
<evidence type="ECO:0000313" key="4">
    <source>
        <dbReference type="Proteomes" id="UP000183200"/>
    </source>
</evidence>
<evidence type="ECO:0000313" key="3">
    <source>
        <dbReference type="EMBL" id="SDL83985.1"/>
    </source>
</evidence>
<protein>
    <submittedName>
        <fullName evidence="3">GHKL domain-containing protein</fullName>
    </submittedName>
</protein>
<dbReference type="GO" id="GO:0000155">
    <property type="term" value="F:phosphorelay sensor kinase activity"/>
    <property type="evidence" value="ECO:0007669"/>
    <property type="project" value="InterPro"/>
</dbReference>
<keyword evidence="1" id="KW-0472">Membrane</keyword>
<dbReference type="PANTHER" id="PTHR34220">
    <property type="entry name" value="SENSOR HISTIDINE KINASE YPDA"/>
    <property type="match status" value="1"/>
</dbReference>
<dbReference type="AlphaFoldDB" id="A0A1G9NDJ7"/>
<dbReference type="Proteomes" id="UP000183200">
    <property type="component" value="Unassembled WGS sequence"/>
</dbReference>
<dbReference type="GO" id="GO:0016020">
    <property type="term" value="C:membrane"/>
    <property type="evidence" value="ECO:0007669"/>
    <property type="project" value="InterPro"/>
</dbReference>
<keyword evidence="4" id="KW-1185">Reference proteome</keyword>
<organism evidence="3 4">
    <name type="scientific">Pedobacter steynii</name>
    <dbReference type="NCBI Taxonomy" id="430522"/>
    <lineage>
        <taxon>Bacteria</taxon>
        <taxon>Pseudomonadati</taxon>
        <taxon>Bacteroidota</taxon>
        <taxon>Sphingobacteriia</taxon>
        <taxon>Sphingobacteriales</taxon>
        <taxon>Sphingobacteriaceae</taxon>
        <taxon>Pedobacter</taxon>
    </lineage>
</organism>
<sequence>MNVLLNGKWPGVIYMQHVLFWLGFIGVSAYVYLSLFSLQDALYRLLFMLAINIPLYVLCFKRLVPQYYQTKRYGEYVLYTAGVFVISSLIRILLEPELFDNSVAAEGKYIFMIYLTQLIIILVPSMQGISRYKLIVEQELAELVIRKKEADLELVKSKINPHFLFNTLNNIYSYTYATDSISANLIKQLSLLMQYTTYEVEKKTIPIEREIQMITALATLYQLKSKSKLDMDLDFEANELFSLVEIPPTIYLTLFENAVKYSVIGQDEKAYIRLKLSIKGAVAVFSISNSIAVQKTTDHSPSYRGAGLQVLKMILDNQYGDNYNLESVQKGVDYSTVLTIRI</sequence>
<feature type="domain" description="Signal transduction histidine kinase internal region" evidence="2">
    <location>
        <begin position="151"/>
        <end position="228"/>
    </location>
</feature>
<accession>A0A1G9NDJ7</accession>
<name>A0A1G9NDJ7_9SPHI</name>
<gene>
    <name evidence="3" type="ORF">SAMN05421820_102278</name>
</gene>
<keyword evidence="1" id="KW-1133">Transmembrane helix</keyword>
<dbReference type="InterPro" id="IPR050640">
    <property type="entry name" value="Bact_2-comp_sensor_kinase"/>
</dbReference>
<proteinExistence type="predicted"/>